<evidence type="ECO:0000256" key="4">
    <source>
        <dbReference type="ARBA" id="ARBA00022741"/>
    </source>
</evidence>
<dbReference type="InterPro" id="IPR008146">
    <property type="entry name" value="Gln_synth_cat_dom"/>
</dbReference>
<evidence type="ECO:0000256" key="7">
    <source>
        <dbReference type="RuleBase" id="RU000384"/>
    </source>
</evidence>
<dbReference type="GO" id="GO:0005524">
    <property type="term" value="F:ATP binding"/>
    <property type="evidence" value="ECO:0007669"/>
    <property type="project" value="UniProtKB-KW"/>
</dbReference>
<keyword evidence="5" id="KW-0067">ATP-binding</keyword>
<name>A0A068T7H5_NEOGA</name>
<dbReference type="PATRIC" id="fig|1028801.3.peg.2170"/>
<feature type="domain" description="GS catalytic" evidence="8">
    <location>
        <begin position="135"/>
        <end position="471"/>
    </location>
</feature>
<dbReference type="Gene3D" id="3.30.590.10">
    <property type="entry name" value="Glutamine synthetase/guanido kinase, catalytic domain"/>
    <property type="match status" value="1"/>
</dbReference>
<dbReference type="GO" id="GO:0004356">
    <property type="term" value="F:glutamine synthetase activity"/>
    <property type="evidence" value="ECO:0007669"/>
    <property type="project" value="InterPro"/>
</dbReference>
<dbReference type="Proteomes" id="UP000028186">
    <property type="component" value="Chromosome I"/>
</dbReference>
<proteinExistence type="inferred from homology"/>
<evidence type="ECO:0000313" key="10">
    <source>
        <dbReference type="Proteomes" id="UP000028186"/>
    </source>
</evidence>
<dbReference type="EMBL" id="HG938355">
    <property type="protein sequence ID" value="CDN54477.1"/>
    <property type="molecule type" value="Genomic_DNA"/>
</dbReference>
<dbReference type="PROSITE" id="PS51987">
    <property type="entry name" value="GS_CATALYTIC"/>
    <property type="match status" value="1"/>
</dbReference>
<evidence type="ECO:0000256" key="1">
    <source>
        <dbReference type="ARBA" id="ARBA00001946"/>
    </source>
</evidence>
<gene>
    <name evidence="9" type="ORF">RG1141_CH21380</name>
</gene>
<dbReference type="GO" id="GO:0042402">
    <property type="term" value="P:biogenic amine catabolic process"/>
    <property type="evidence" value="ECO:0007669"/>
    <property type="project" value="UniProtKB-ARBA"/>
</dbReference>
<dbReference type="GO" id="GO:0006542">
    <property type="term" value="P:glutamine biosynthetic process"/>
    <property type="evidence" value="ECO:0007669"/>
    <property type="project" value="InterPro"/>
</dbReference>
<reference evidence="10" key="1">
    <citation type="journal article" date="2014" name="BMC Genomics">
        <title>Genome sequencing of two Neorhizobium galegae strains reveals a noeT gene responsible for the unusual acetylation of the nodulation factors.</title>
        <authorList>
            <person name="Osterman J."/>
            <person name="Marsh J."/>
            <person name="Laine P.K."/>
            <person name="Zeng Z."/>
            <person name="Alatalo E."/>
            <person name="Sullivan J.T."/>
            <person name="Young J.P."/>
            <person name="Thomas-Oates J."/>
            <person name="Paulin L."/>
            <person name="Lindstrom K."/>
        </authorList>
    </citation>
    <scope>NUCLEOTIDE SEQUENCE [LARGE SCALE GENOMIC DNA]</scope>
    <source>
        <strain evidence="10">HAMBI 1141</strain>
    </source>
</reference>
<dbReference type="InterPro" id="IPR036651">
    <property type="entry name" value="Gln_synt_N_sf"/>
</dbReference>
<dbReference type="SUPFAM" id="SSF55931">
    <property type="entry name" value="Glutamine synthetase/guanido kinase"/>
    <property type="match status" value="1"/>
</dbReference>
<dbReference type="SMART" id="SM01230">
    <property type="entry name" value="Gln-synt_C"/>
    <property type="match status" value="1"/>
</dbReference>
<dbReference type="InterPro" id="IPR014746">
    <property type="entry name" value="Gln_synth/guanido_kin_cat_dom"/>
</dbReference>
<dbReference type="PANTHER" id="PTHR43785:SF12">
    <property type="entry name" value="TYPE-1 GLUTAMINE SYNTHETASE 2"/>
    <property type="match status" value="1"/>
</dbReference>
<sequence>MCGLRQNVQRPDGSIMTSHYSFDELKKDVAEGRIDTIIAAQVDMQGRLMGKRFQAEYFVESAYQETHSCNYLLATDIEMETISGYKATSWEQGYGDYTMKPDLATLRKLPWLEGTALVLCDVLDHHTHADVPHSPRAILKAQVKRLEAMGMSAFMATELEFFLFDQTYDQARESAYRNLKLASGYNEDYHIFQTTKEEEVMRAIRTGLQGAGIPVENSKGEASAGQEEINVRYADALTMADRHVIIKNAAKEIAWGKGKAITFLAKWNYSAAGSSSHIHQSLWSADGSKPLFFDKDGEHGMSELMKHYIAGLLSHASEITYFLAPYINSYKRFMAGTFAPTKAVWSKDNRTAGYRLCGEATKGIRVECRVGGSDLNPYLAMAALIAAGIDGIEKKMALEPAFVGDAYGGKGIREIPRTLRDAIDLMNGSELLRSAFGNDVIDHYVRAGQWEQEEYDRRVTDWEVARGFERA</sequence>
<comment type="cofactor">
    <cofactor evidence="1">
        <name>Mg(2+)</name>
        <dbReference type="ChEBI" id="CHEBI:18420"/>
    </cofactor>
</comment>
<evidence type="ECO:0000256" key="2">
    <source>
        <dbReference type="ARBA" id="ARBA00009897"/>
    </source>
</evidence>
<keyword evidence="3" id="KW-0436">Ligase</keyword>
<dbReference type="AlphaFoldDB" id="A0A068T7H5"/>
<evidence type="ECO:0000256" key="3">
    <source>
        <dbReference type="ARBA" id="ARBA00022598"/>
    </source>
</evidence>
<evidence type="ECO:0000256" key="5">
    <source>
        <dbReference type="ARBA" id="ARBA00022840"/>
    </source>
</evidence>
<dbReference type="eggNOG" id="COG0174">
    <property type="taxonomic scope" value="Bacteria"/>
</dbReference>
<protein>
    <submittedName>
        <fullName evidence="9">Glutamine synthetase glnA4</fullName>
    </submittedName>
</protein>
<comment type="similarity">
    <text evidence="2 6 7">Belongs to the glutamine synthetase family.</text>
</comment>
<dbReference type="Gene3D" id="3.10.20.70">
    <property type="entry name" value="Glutamine synthetase, N-terminal domain"/>
    <property type="match status" value="1"/>
</dbReference>
<dbReference type="HOGENOM" id="CLU_017290_0_3_5"/>
<organism evidence="9 10">
    <name type="scientific">Neorhizobium galegae bv. officinalis bv. officinalis str. HAMBI 1141</name>
    <dbReference type="NCBI Taxonomy" id="1028801"/>
    <lineage>
        <taxon>Bacteria</taxon>
        <taxon>Pseudomonadati</taxon>
        <taxon>Pseudomonadota</taxon>
        <taxon>Alphaproteobacteria</taxon>
        <taxon>Hyphomicrobiales</taxon>
        <taxon>Rhizobiaceae</taxon>
        <taxon>Rhizobium/Agrobacterium group</taxon>
        <taxon>Neorhizobium</taxon>
    </lineage>
</organism>
<dbReference type="KEGG" id="ngl:RG1141_CH21380"/>
<evidence type="ECO:0000313" key="9">
    <source>
        <dbReference type="EMBL" id="CDN54477.1"/>
    </source>
</evidence>
<keyword evidence="4" id="KW-0547">Nucleotide-binding</keyword>
<dbReference type="GO" id="GO:0006576">
    <property type="term" value="P:biogenic amine metabolic process"/>
    <property type="evidence" value="ECO:0007669"/>
    <property type="project" value="UniProtKB-ARBA"/>
</dbReference>
<dbReference type="PANTHER" id="PTHR43785">
    <property type="entry name" value="GAMMA-GLUTAMYLPUTRESCINE SYNTHETASE"/>
    <property type="match status" value="1"/>
</dbReference>
<evidence type="ECO:0000256" key="6">
    <source>
        <dbReference type="PROSITE-ProRule" id="PRU01331"/>
    </source>
</evidence>
<dbReference type="SUPFAM" id="SSF54368">
    <property type="entry name" value="Glutamine synthetase, N-terminal domain"/>
    <property type="match status" value="1"/>
</dbReference>
<accession>A0A068T7H5</accession>
<evidence type="ECO:0000259" key="8">
    <source>
        <dbReference type="PROSITE" id="PS51987"/>
    </source>
</evidence>
<dbReference type="Pfam" id="PF00120">
    <property type="entry name" value="Gln-synt_C"/>
    <property type="match status" value="1"/>
</dbReference>
<dbReference type="FunFam" id="3.30.590.10:FF:000005">
    <property type="entry name" value="Probable glutamine synthetase"/>
    <property type="match status" value="1"/>
</dbReference>